<accession>A0A1X2G8W2</accession>
<evidence type="ECO:0000313" key="4">
    <source>
        <dbReference type="Proteomes" id="UP000242146"/>
    </source>
</evidence>
<evidence type="ECO:0000256" key="1">
    <source>
        <dbReference type="SAM" id="MobiDB-lite"/>
    </source>
</evidence>
<feature type="compositionally biased region" description="Acidic residues" evidence="1">
    <location>
        <begin position="24"/>
        <end position="34"/>
    </location>
</feature>
<dbReference type="EMBL" id="MCGT01000031">
    <property type="protein sequence ID" value="ORX47984.1"/>
    <property type="molecule type" value="Genomic_DNA"/>
</dbReference>
<feature type="compositionally biased region" description="Polar residues" evidence="1">
    <location>
        <begin position="40"/>
        <end position="51"/>
    </location>
</feature>
<sequence length="82" mass="9190">MTGSCWFVDIRISEKYEWLAFENHEEDEEEQSEDQETRNKSQNGESVSKSSGARIGGDDGSLEFIVVDNTEVNDILTVTGSL</sequence>
<evidence type="ECO:0000259" key="2">
    <source>
        <dbReference type="Pfam" id="PF17875"/>
    </source>
</evidence>
<feature type="region of interest" description="Disordered" evidence="1">
    <location>
        <begin position="23"/>
        <end position="59"/>
    </location>
</feature>
<gene>
    <name evidence="3" type="ORF">DM01DRAFT_329893</name>
</gene>
<organism evidence="3 4">
    <name type="scientific">Hesseltinella vesiculosa</name>
    <dbReference type="NCBI Taxonomy" id="101127"/>
    <lineage>
        <taxon>Eukaryota</taxon>
        <taxon>Fungi</taxon>
        <taxon>Fungi incertae sedis</taxon>
        <taxon>Mucoromycota</taxon>
        <taxon>Mucoromycotina</taxon>
        <taxon>Mucoromycetes</taxon>
        <taxon>Mucorales</taxon>
        <taxon>Cunninghamellaceae</taxon>
        <taxon>Hesseltinella</taxon>
    </lineage>
</organism>
<reference evidence="3 4" key="1">
    <citation type="submission" date="2016-07" db="EMBL/GenBank/DDBJ databases">
        <title>Pervasive Adenine N6-methylation of Active Genes in Fungi.</title>
        <authorList>
            <consortium name="DOE Joint Genome Institute"/>
            <person name="Mondo S.J."/>
            <person name="Dannebaum R.O."/>
            <person name="Kuo R.C."/>
            <person name="Labutti K."/>
            <person name="Haridas S."/>
            <person name="Kuo A."/>
            <person name="Salamov A."/>
            <person name="Ahrendt S.R."/>
            <person name="Lipzen A."/>
            <person name="Sullivan W."/>
            <person name="Andreopoulos W.B."/>
            <person name="Clum A."/>
            <person name="Lindquist E."/>
            <person name="Daum C."/>
            <person name="Ramamoorthy G.K."/>
            <person name="Gryganskyi A."/>
            <person name="Culley D."/>
            <person name="Magnuson J.K."/>
            <person name="James T.Y."/>
            <person name="O'Malley M.A."/>
            <person name="Stajich J.E."/>
            <person name="Spatafora J.W."/>
            <person name="Visel A."/>
            <person name="Grigoriev I.V."/>
        </authorList>
    </citation>
    <scope>NUCLEOTIDE SEQUENCE [LARGE SCALE GENOMIC DNA]</scope>
    <source>
        <strain evidence="3 4">NRRL 3301</strain>
    </source>
</reference>
<proteinExistence type="predicted"/>
<dbReference type="Gene3D" id="2.40.50.140">
    <property type="entry name" value="Nucleic acid-binding proteins"/>
    <property type="match status" value="1"/>
</dbReference>
<comment type="caution">
    <text evidence="3">The sequence shown here is derived from an EMBL/GenBank/DDBJ whole genome shotgun (WGS) entry which is preliminary data.</text>
</comment>
<dbReference type="Proteomes" id="UP000242146">
    <property type="component" value="Unassembled WGS sequence"/>
</dbReference>
<feature type="domain" description="RPA43 OB" evidence="2">
    <location>
        <begin position="12"/>
        <end position="82"/>
    </location>
</feature>
<dbReference type="STRING" id="101127.A0A1X2G8W2"/>
<evidence type="ECO:0000313" key="3">
    <source>
        <dbReference type="EMBL" id="ORX47984.1"/>
    </source>
</evidence>
<dbReference type="Pfam" id="PF17875">
    <property type="entry name" value="RPA43_OB"/>
    <property type="match status" value="1"/>
</dbReference>
<dbReference type="AlphaFoldDB" id="A0A1X2G8W2"/>
<protein>
    <recommendedName>
        <fullName evidence="2">RPA43 OB domain-containing protein</fullName>
    </recommendedName>
</protein>
<dbReference type="InterPro" id="IPR041178">
    <property type="entry name" value="RPA43_OB"/>
</dbReference>
<keyword evidence="4" id="KW-1185">Reference proteome</keyword>
<dbReference type="OrthoDB" id="10250504at2759"/>
<dbReference type="InterPro" id="IPR012340">
    <property type="entry name" value="NA-bd_OB-fold"/>
</dbReference>
<name>A0A1X2G8W2_9FUNG</name>